<protein>
    <submittedName>
        <fullName evidence="1">Uncharacterized protein</fullName>
    </submittedName>
</protein>
<gene>
    <name evidence="1" type="ORF">C8D90_101604</name>
</gene>
<name>A0A370R416_9GAMM</name>
<accession>A0A370R416</accession>
<keyword evidence="2" id="KW-1185">Reference proteome</keyword>
<reference evidence="1 2" key="1">
    <citation type="submission" date="2018-07" db="EMBL/GenBank/DDBJ databases">
        <title>Genomic Encyclopedia of Type Strains, Phase IV (KMG-IV): sequencing the most valuable type-strain genomes for metagenomic binning, comparative biology and taxonomic classification.</title>
        <authorList>
            <person name="Goeker M."/>
        </authorList>
    </citation>
    <scope>NUCLEOTIDE SEQUENCE [LARGE SCALE GENOMIC DNA]</scope>
    <source>
        <strain evidence="1 2">DSM 103736</strain>
    </source>
</reference>
<dbReference type="EMBL" id="QRAP01000001">
    <property type="protein sequence ID" value="RDK97159.1"/>
    <property type="molecule type" value="Genomic_DNA"/>
</dbReference>
<dbReference type="AlphaFoldDB" id="A0A370R416"/>
<organism evidence="1 2">
    <name type="scientific">Enterobacillus tribolii</name>
    <dbReference type="NCBI Taxonomy" id="1487935"/>
    <lineage>
        <taxon>Bacteria</taxon>
        <taxon>Pseudomonadati</taxon>
        <taxon>Pseudomonadota</taxon>
        <taxon>Gammaproteobacteria</taxon>
        <taxon>Enterobacterales</taxon>
        <taxon>Hafniaceae</taxon>
        <taxon>Enterobacillus</taxon>
    </lineage>
</organism>
<evidence type="ECO:0000313" key="1">
    <source>
        <dbReference type="EMBL" id="RDK97159.1"/>
    </source>
</evidence>
<comment type="caution">
    <text evidence="1">The sequence shown here is derived from an EMBL/GenBank/DDBJ whole genome shotgun (WGS) entry which is preliminary data.</text>
</comment>
<dbReference type="Proteomes" id="UP000254848">
    <property type="component" value="Unassembled WGS sequence"/>
</dbReference>
<evidence type="ECO:0000313" key="2">
    <source>
        <dbReference type="Proteomes" id="UP000254848"/>
    </source>
</evidence>
<proteinExistence type="predicted"/>
<dbReference type="RefSeq" id="WP_115456903.1">
    <property type="nucleotide sequence ID" value="NZ_QRAP01000001.1"/>
</dbReference>
<sequence>MKITVTPHRDEVTLQYDQANQKVTIKCDPCPTMSNELSKSVTLNLTDLPSLIRGLEQVVNSTEINV</sequence>